<keyword evidence="1" id="KW-1133">Transmembrane helix</keyword>
<name>A0A5C7B428_9BACT</name>
<dbReference type="Pfam" id="PF03793">
    <property type="entry name" value="PASTA"/>
    <property type="match status" value="2"/>
</dbReference>
<comment type="caution">
    <text evidence="3">The sequence shown here is derived from an EMBL/GenBank/DDBJ whole genome shotgun (WGS) entry which is preliminary data.</text>
</comment>
<dbReference type="InterPro" id="IPR005543">
    <property type="entry name" value="PASTA_dom"/>
</dbReference>
<evidence type="ECO:0000256" key="1">
    <source>
        <dbReference type="SAM" id="Phobius"/>
    </source>
</evidence>
<dbReference type="EMBL" id="VORW01000002">
    <property type="protein sequence ID" value="TXE13335.1"/>
    <property type="molecule type" value="Genomic_DNA"/>
</dbReference>
<reference evidence="3 4" key="1">
    <citation type="submission" date="2019-08" db="EMBL/GenBank/DDBJ databases">
        <title>Genomes sequence of Algoriphagus aquimarinus ACAM450.</title>
        <authorList>
            <person name="Bowman J.P."/>
        </authorList>
    </citation>
    <scope>NUCLEOTIDE SEQUENCE [LARGE SCALE GENOMIC DNA]</scope>
    <source>
        <strain evidence="3 4">ACAM 450</strain>
    </source>
</reference>
<dbReference type="SMART" id="SM00740">
    <property type="entry name" value="PASTA"/>
    <property type="match status" value="3"/>
</dbReference>
<keyword evidence="1" id="KW-0472">Membrane</keyword>
<feature type="domain" description="PASTA" evidence="2">
    <location>
        <begin position="176"/>
        <end position="243"/>
    </location>
</feature>
<protein>
    <submittedName>
        <fullName evidence="3">PASTA domain-containing protein</fullName>
    </submittedName>
</protein>
<organism evidence="3 4">
    <name type="scientific">Algoriphagus aquimarinus</name>
    <dbReference type="NCBI Taxonomy" id="237018"/>
    <lineage>
        <taxon>Bacteria</taxon>
        <taxon>Pseudomonadati</taxon>
        <taxon>Bacteroidota</taxon>
        <taxon>Cytophagia</taxon>
        <taxon>Cytophagales</taxon>
        <taxon>Cyclobacteriaceae</taxon>
        <taxon>Algoriphagus</taxon>
    </lineage>
</organism>
<dbReference type="AlphaFoldDB" id="A0A5C7B428"/>
<dbReference type="OrthoDB" id="9803895at2"/>
<feature type="transmembrane region" description="Helical" evidence="1">
    <location>
        <begin position="6"/>
        <end position="23"/>
    </location>
</feature>
<evidence type="ECO:0000313" key="4">
    <source>
        <dbReference type="Proteomes" id="UP000321935"/>
    </source>
</evidence>
<feature type="domain" description="PASTA" evidence="2">
    <location>
        <begin position="34"/>
        <end position="101"/>
    </location>
</feature>
<dbReference type="Gene3D" id="3.30.10.20">
    <property type="match status" value="3"/>
</dbReference>
<sequence length="246" mass="26937">MKKILINLLVISGIAVLLGFLFLKMYLPMYTNHGESVSVPDLSGYTFDESVDILDRANLQYDVSLDSGFNTDLKPFAVLKQIPEANAQVKSGKTVYLTLNARNPPMLKMPNLVNTPLKNVQEILANMGLDRGDIVYVPDIGINVVLEQKYRGVNVPEGFEIPKGARIDLVVGDGLGNQILAVPDLKGMDEVDAEFLILGSSLRVGNKYYLDTDSVGAGKVLRQTPPASVQVKTGELIDLWIAKDNF</sequence>
<proteinExistence type="predicted"/>
<dbReference type="Proteomes" id="UP000321935">
    <property type="component" value="Unassembled WGS sequence"/>
</dbReference>
<evidence type="ECO:0000313" key="3">
    <source>
        <dbReference type="EMBL" id="TXE13335.1"/>
    </source>
</evidence>
<evidence type="ECO:0000259" key="2">
    <source>
        <dbReference type="PROSITE" id="PS51178"/>
    </source>
</evidence>
<dbReference type="PROSITE" id="PS51178">
    <property type="entry name" value="PASTA"/>
    <property type="match status" value="2"/>
</dbReference>
<keyword evidence="1" id="KW-0812">Transmembrane</keyword>
<dbReference type="CDD" id="cd06577">
    <property type="entry name" value="PASTA_pknB"/>
    <property type="match status" value="3"/>
</dbReference>
<accession>A0A5C7B428</accession>
<gene>
    <name evidence="3" type="ORF">ESV85_04980</name>
</gene>